<dbReference type="Proteomes" id="UP000321154">
    <property type="component" value="Unassembled WGS sequence"/>
</dbReference>
<keyword evidence="10" id="KW-0472">Membrane</keyword>
<keyword evidence="10" id="KW-1133">Transmembrane helix</keyword>
<dbReference type="EMBL" id="JACGWW010000003">
    <property type="protein sequence ID" value="MBA8814226.1"/>
    <property type="molecule type" value="Genomic_DNA"/>
</dbReference>
<dbReference type="GO" id="GO:0016787">
    <property type="term" value="F:hydrolase activity"/>
    <property type="evidence" value="ECO:0007669"/>
    <property type="project" value="UniProtKB-KW"/>
</dbReference>
<keyword evidence="13" id="KW-1185">Reference proteome</keyword>
<organism evidence="12 14">
    <name type="scientific">Frigoribacterium faeni</name>
    <dbReference type="NCBI Taxonomy" id="145483"/>
    <lineage>
        <taxon>Bacteria</taxon>
        <taxon>Bacillati</taxon>
        <taxon>Actinomycetota</taxon>
        <taxon>Actinomycetes</taxon>
        <taxon>Micrococcales</taxon>
        <taxon>Microbacteriaceae</taxon>
        <taxon>Frigoribacterium</taxon>
    </lineage>
</organism>
<comment type="catalytic activity">
    <reaction evidence="1">
        <text>2 alpha,alpha'-trehalose 6-mycolate = alpha,alpha'-trehalose 6,6'-bismycolate + alpha,alpha-trehalose</text>
        <dbReference type="Rhea" id="RHEA:23472"/>
        <dbReference type="ChEBI" id="CHEBI:16551"/>
        <dbReference type="ChEBI" id="CHEBI:18195"/>
        <dbReference type="ChEBI" id="CHEBI:18234"/>
        <dbReference type="EC" id="2.3.1.122"/>
    </reaction>
</comment>
<keyword evidence="12" id="KW-0378">Hydrolase</keyword>
<comment type="similarity">
    <text evidence="2">Belongs to the mycobacterial A85 antigen family.</text>
</comment>
<gene>
    <name evidence="12" type="ORF">FB463_002492</name>
    <name evidence="11" type="ORF">FFA01_19890</name>
</gene>
<evidence type="ECO:0000256" key="7">
    <source>
        <dbReference type="ARBA" id="ARBA00032572"/>
    </source>
</evidence>
<name>A0A7W3PJS5_9MICO</name>
<keyword evidence="10" id="KW-0812">Transmembrane</keyword>
<evidence type="ECO:0000256" key="4">
    <source>
        <dbReference type="ARBA" id="ARBA00013244"/>
    </source>
</evidence>
<feature type="region of interest" description="Disordered" evidence="9">
    <location>
        <begin position="1"/>
        <end position="25"/>
    </location>
</feature>
<dbReference type="EC" id="2.3.1.20" evidence="4"/>
<dbReference type="AlphaFoldDB" id="A0A7W3PJS5"/>
<dbReference type="InterPro" id="IPR050583">
    <property type="entry name" value="Mycobacterial_A85_antigen"/>
</dbReference>
<dbReference type="PROSITE" id="PS51318">
    <property type="entry name" value="TAT"/>
    <property type="match status" value="1"/>
</dbReference>
<evidence type="ECO:0000256" key="8">
    <source>
        <dbReference type="ARBA" id="ARBA00048109"/>
    </source>
</evidence>
<accession>A0A7W3PJS5</accession>
<reference evidence="11 13" key="1">
    <citation type="submission" date="2019-07" db="EMBL/GenBank/DDBJ databases">
        <title>Whole genome shotgun sequence of Frigoribacterium faeni NBRC 103066.</title>
        <authorList>
            <person name="Hosoyama A."/>
            <person name="Uohara A."/>
            <person name="Ohji S."/>
            <person name="Ichikawa N."/>
        </authorList>
    </citation>
    <scope>NUCLEOTIDE SEQUENCE [LARGE SCALE GENOMIC DNA]</scope>
    <source>
        <strain evidence="11 13">NBRC 103066</strain>
    </source>
</reference>
<evidence type="ECO:0000256" key="10">
    <source>
        <dbReference type="SAM" id="Phobius"/>
    </source>
</evidence>
<dbReference type="GO" id="GO:0050348">
    <property type="term" value="F:trehalose O-mycolyltransferase activity"/>
    <property type="evidence" value="ECO:0007669"/>
    <property type="project" value="UniProtKB-EC"/>
</dbReference>
<feature type="compositionally biased region" description="Basic and acidic residues" evidence="9">
    <location>
        <begin position="1"/>
        <end position="11"/>
    </location>
</feature>
<protein>
    <recommendedName>
        <fullName evidence="7">Acyl-CoA:diacylglycerol acyltransferase</fullName>
        <ecNumber evidence="3">2.3.1.122</ecNumber>
        <ecNumber evidence="4">2.3.1.20</ecNumber>
    </recommendedName>
</protein>
<sequence>MTRPTHDRDPSADPSPAELDGDPTGRARARLVTRRSLLVAAGAAVVIGAGGVAASAAGVIPGRSFVERKLGLVGAAGEIPDLAPGPAATGTFLSAARRGADTGWTISYPPGSSVGDRLPVIVSLHGYGGDHRTSFGDRLGLDRFQAQAVSQGTAGFAVASVDGGDAYWHPRVSGEDPRGMLVEEFLPLLADQGLDTSRLGLLGWSMGAFGALLLASDLGPARVAAVGAMSVALWPTADRAASGAFDDADDFARNDLLDPSRARALGTVAARIDCGTADAFCPNNRRLVDTVTPRPTGVFTSGAHDMAYWRRVVPDQLAFLGARLG</sequence>
<keyword evidence="5" id="KW-0808">Transferase</keyword>
<dbReference type="GO" id="GO:0004144">
    <property type="term" value="F:diacylglycerol O-acyltransferase activity"/>
    <property type="evidence" value="ECO:0007669"/>
    <property type="project" value="UniProtKB-EC"/>
</dbReference>
<dbReference type="SUPFAM" id="SSF53474">
    <property type="entry name" value="alpha/beta-Hydrolases"/>
    <property type="match status" value="1"/>
</dbReference>
<dbReference type="PANTHER" id="PTHR48098">
    <property type="entry name" value="ENTEROCHELIN ESTERASE-RELATED"/>
    <property type="match status" value="1"/>
</dbReference>
<keyword evidence="6" id="KW-0012">Acyltransferase</keyword>
<dbReference type="RefSeq" id="WP_208720890.1">
    <property type="nucleotide sequence ID" value="NZ_BAAAHR010000007.1"/>
</dbReference>
<dbReference type="InterPro" id="IPR029058">
    <property type="entry name" value="AB_hydrolase_fold"/>
</dbReference>
<evidence type="ECO:0000256" key="3">
    <source>
        <dbReference type="ARBA" id="ARBA00012820"/>
    </source>
</evidence>
<evidence type="ECO:0000313" key="13">
    <source>
        <dbReference type="Proteomes" id="UP000321154"/>
    </source>
</evidence>
<proteinExistence type="inferred from homology"/>
<dbReference type="EMBL" id="BJUV01000018">
    <property type="protein sequence ID" value="GEK83680.1"/>
    <property type="molecule type" value="Genomic_DNA"/>
</dbReference>
<evidence type="ECO:0000256" key="9">
    <source>
        <dbReference type="SAM" id="MobiDB-lite"/>
    </source>
</evidence>
<evidence type="ECO:0000313" key="14">
    <source>
        <dbReference type="Proteomes" id="UP000522688"/>
    </source>
</evidence>
<evidence type="ECO:0000256" key="6">
    <source>
        <dbReference type="ARBA" id="ARBA00023315"/>
    </source>
</evidence>
<comment type="catalytic activity">
    <reaction evidence="8">
        <text>an acyl-CoA + a 1,2-diacyl-sn-glycerol = a triacyl-sn-glycerol + CoA</text>
        <dbReference type="Rhea" id="RHEA:10868"/>
        <dbReference type="ChEBI" id="CHEBI:17815"/>
        <dbReference type="ChEBI" id="CHEBI:57287"/>
        <dbReference type="ChEBI" id="CHEBI:58342"/>
        <dbReference type="ChEBI" id="CHEBI:64615"/>
        <dbReference type="EC" id="2.3.1.20"/>
    </reaction>
</comment>
<dbReference type="InterPro" id="IPR006311">
    <property type="entry name" value="TAT_signal"/>
</dbReference>
<dbReference type="EC" id="2.3.1.122" evidence="3"/>
<evidence type="ECO:0000313" key="11">
    <source>
        <dbReference type="EMBL" id="GEK83680.1"/>
    </source>
</evidence>
<reference evidence="12 14" key="2">
    <citation type="submission" date="2020-07" db="EMBL/GenBank/DDBJ databases">
        <title>Sequencing the genomes of 1000 actinobacteria strains.</title>
        <authorList>
            <person name="Klenk H.-P."/>
        </authorList>
    </citation>
    <scope>NUCLEOTIDE SEQUENCE [LARGE SCALE GENOMIC DNA]</scope>
    <source>
        <strain evidence="12 14">DSM 10309</strain>
    </source>
</reference>
<evidence type="ECO:0000256" key="2">
    <source>
        <dbReference type="ARBA" id="ARBA00005874"/>
    </source>
</evidence>
<dbReference type="Gene3D" id="3.40.50.1820">
    <property type="entry name" value="alpha/beta hydrolase"/>
    <property type="match status" value="1"/>
</dbReference>
<feature type="transmembrane region" description="Helical" evidence="10">
    <location>
        <begin position="36"/>
        <end position="60"/>
    </location>
</feature>
<dbReference type="Proteomes" id="UP000522688">
    <property type="component" value="Unassembled WGS sequence"/>
</dbReference>
<dbReference type="PANTHER" id="PTHR48098:SF1">
    <property type="entry name" value="DIACYLGLYCEROL ACYLTRANSFERASE_MYCOLYLTRANSFERASE AG85A"/>
    <property type="match status" value="1"/>
</dbReference>
<comment type="caution">
    <text evidence="12">The sequence shown here is derived from an EMBL/GenBank/DDBJ whole genome shotgun (WGS) entry which is preliminary data.</text>
</comment>
<evidence type="ECO:0000313" key="12">
    <source>
        <dbReference type="EMBL" id="MBA8814226.1"/>
    </source>
</evidence>
<evidence type="ECO:0000256" key="1">
    <source>
        <dbReference type="ARBA" id="ARBA00000697"/>
    </source>
</evidence>
<dbReference type="Pfam" id="PF00756">
    <property type="entry name" value="Esterase"/>
    <property type="match status" value="1"/>
</dbReference>
<dbReference type="InterPro" id="IPR000801">
    <property type="entry name" value="Esterase-like"/>
</dbReference>
<evidence type="ECO:0000256" key="5">
    <source>
        <dbReference type="ARBA" id="ARBA00022679"/>
    </source>
</evidence>